<dbReference type="Gene3D" id="3.40.50.300">
    <property type="entry name" value="P-loop containing nucleotide triphosphate hydrolases"/>
    <property type="match status" value="1"/>
</dbReference>
<organism evidence="11">
    <name type="scientific">Medioppia subpectinata</name>
    <dbReference type="NCBI Taxonomy" id="1979941"/>
    <lineage>
        <taxon>Eukaryota</taxon>
        <taxon>Metazoa</taxon>
        <taxon>Ecdysozoa</taxon>
        <taxon>Arthropoda</taxon>
        <taxon>Chelicerata</taxon>
        <taxon>Arachnida</taxon>
        <taxon>Acari</taxon>
        <taxon>Acariformes</taxon>
        <taxon>Sarcoptiformes</taxon>
        <taxon>Oribatida</taxon>
        <taxon>Brachypylina</taxon>
        <taxon>Oppioidea</taxon>
        <taxon>Oppiidae</taxon>
        <taxon>Medioppia</taxon>
    </lineage>
</organism>
<dbReference type="InterPro" id="IPR050173">
    <property type="entry name" value="ABC_transporter_C-like"/>
</dbReference>
<dbReference type="OrthoDB" id="6511082at2759"/>
<accession>A0A7R9L8E5</accession>
<keyword evidence="12" id="KW-1185">Reference proteome</keyword>
<dbReference type="Pfam" id="PF00005">
    <property type="entry name" value="ABC_tran"/>
    <property type="match status" value="1"/>
</dbReference>
<evidence type="ECO:0000256" key="9">
    <source>
        <dbReference type="SAM" id="Phobius"/>
    </source>
</evidence>
<dbReference type="EMBL" id="OC873808">
    <property type="protein sequence ID" value="CAD7636996.1"/>
    <property type="molecule type" value="Genomic_DNA"/>
</dbReference>
<dbReference type="SUPFAM" id="SSF52540">
    <property type="entry name" value="P-loop containing nucleoside triphosphate hydrolases"/>
    <property type="match status" value="1"/>
</dbReference>
<dbReference type="Gene3D" id="1.20.1560.10">
    <property type="entry name" value="ABC transporter type 1, transmembrane domain"/>
    <property type="match status" value="1"/>
</dbReference>
<dbReference type="PROSITE" id="PS50929">
    <property type="entry name" value="ABC_TM1F"/>
    <property type="match status" value="1"/>
</dbReference>
<dbReference type="InterPro" id="IPR027417">
    <property type="entry name" value="P-loop_NTPase"/>
</dbReference>
<dbReference type="InterPro" id="IPR011527">
    <property type="entry name" value="ABC1_TM_dom"/>
</dbReference>
<evidence type="ECO:0000256" key="1">
    <source>
        <dbReference type="ARBA" id="ARBA00004141"/>
    </source>
</evidence>
<feature type="non-terminal residue" evidence="11">
    <location>
        <position position="1"/>
    </location>
</feature>
<gene>
    <name evidence="11" type="ORF">OSB1V03_LOCUS16814</name>
</gene>
<keyword evidence="8 9" id="KW-0472">Membrane</keyword>
<evidence type="ECO:0000256" key="5">
    <source>
        <dbReference type="ARBA" id="ARBA00022741"/>
    </source>
</evidence>
<evidence type="ECO:0000256" key="3">
    <source>
        <dbReference type="ARBA" id="ARBA00022448"/>
    </source>
</evidence>
<evidence type="ECO:0000256" key="7">
    <source>
        <dbReference type="ARBA" id="ARBA00022989"/>
    </source>
</evidence>
<keyword evidence="3" id="KW-0813">Transport</keyword>
<proteinExistence type="inferred from homology"/>
<protein>
    <recommendedName>
        <fullName evidence="10">ABC transmembrane type-1 domain-containing protein</fullName>
    </recommendedName>
</protein>
<dbReference type="SUPFAM" id="SSF90123">
    <property type="entry name" value="ABC transporter transmembrane region"/>
    <property type="match status" value="1"/>
</dbReference>
<reference evidence="11" key="1">
    <citation type="submission" date="2020-11" db="EMBL/GenBank/DDBJ databases">
        <authorList>
            <person name="Tran Van P."/>
        </authorList>
    </citation>
    <scope>NUCLEOTIDE SEQUENCE</scope>
</reference>
<dbReference type="GO" id="GO:0016020">
    <property type="term" value="C:membrane"/>
    <property type="evidence" value="ECO:0007669"/>
    <property type="project" value="UniProtKB-SubCell"/>
</dbReference>
<sequence length="451" mass="50988">MRIYNVFYSTINWLWSLFIRAHKKDLEFSDLYRCPESDETHRVRRKLEINWDKQLKSKRKPSLYWALFASFAPELIVLCIIDAIRDVGLNLFQPYCIVYLVRYFSNDPNISQWLATWAAVGIVLASIGSMLIVHVNFATCSKVGLRIRAACCALIYRKSMRLSHSSLGQTTVGQILNIMSNDVHRFDEITIIICGATAGGDCVIPIVAIPSVGGFCRRMFRKVRQKTAKLTDSRIRLMQEIIAGMRVIKMYAWEQPFALLVATARKSEVKQIRVNLSIYFVILRVIIYACFLTYVLTDGLLSAETAFATIAYFNVMRYTIGLNVSLTIAVCSELIIVIKRIQNFLLLDEMSGLDEREGKDNEAFISSENEIILGVMENISSNEEKGVFIDKMSVRWNNETTEPTLRDISLSVKPGELLAVIGSVGSGKSSLLMTILNEISLVSSRVVVRGR</sequence>
<feature type="transmembrane region" description="Helical" evidence="9">
    <location>
        <begin position="276"/>
        <end position="296"/>
    </location>
</feature>
<evidence type="ECO:0000259" key="10">
    <source>
        <dbReference type="PROSITE" id="PS50929"/>
    </source>
</evidence>
<dbReference type="PANTHER" id="PTHR24223:SF456">
    <property type="entry name" value="MULTIDRUG RESISTANCE-ASSOCIATED PROTEIN LETHAL(2)03659"/>
    <property type="match status" value="1"/>
</dbReference>
<dbReference type="AlphaFoldDB" id="A0A7R9L8E5"/>
<evidence type="ECO:0000313" key="12">
    <source>
        <dbReference type="Proteomes" id="UP000759131"/>
    </source>
</evidence>
<feature type="transmembrane region" description="Helical" evidence="9">
    <location>
        <begin position="114"/>
        <end position="138"/>
    </location>
</feature>
<name>A0A7R9L8E5_9ACAR</name>
<keyword evidence="4 9" id="KW-0812">Transmembrane</keyword>
<comment type="subcellular location">
    <subcellularLocation>
        <location evidence="1">Membrane</location>
        <topology evidence="1">Multi-pass membrane protein</topology>
    </subcellularLocation>
</comment>
<evidence type="ECO:0000256" key="2">
    <source>
        <dbReference type="ARBA" id="ARBA00009726"/>
    </source>
</evidence>
<dbReference type="GO" id="GO:0016887">
    <property type="term" value="F:ATP hydrolysis activity"/>
    <property type="evidence" value="ECO:0007669"/>
    <property type="project" value="InterPro"/>
</dbReference>
<dbReference type="GO" id="GO:0140359">
    <property type="term" value="F:ABC-type transporter activity"/>
    <property type="evidence" value="ECO:0007669"/>
    <property type="project" value="InterPro"/>
</dbReference>
<feature type="transmembrane region" description="Helical" evidence="9">
    <location>
        <begin position="316"/>
        <end position="338"/>
    </location>
</feature>
<evidence type="ECO:0000256" key="8">
    <source>
        <dbReference type="ARBA" id="ARBA00023136"/>
    </source>
</evidence>
<evidence type="ECO:0000256" key="4">
    <source>
        <dbReference type="ARBA" id="ARBA00022692"/>
    </source>
</evidence>
<keyword evidence="5" id="KW-0547">Nucleotide-binding</keyword>
<comment type="similarity">
    <text evidence="2">Belongs to the ABC transporter superfamily. ABCC family. Conjugate transporter (TC 3.A.1.208) subfamily.</text>
</comment>
<dbReference type="Pfam" id="PF00664">
    <property type="entry name" value="ABC_membrane"/>
    <property type="match status" value="2"/>
</dbReference>
<keyword evidence="6" id="KW-0067">ATP-binding</keyword>
<dbReference type="GO" id="GO:0005524">
    <property type="term" value="F:ATP binding"/>
    <property type="evidence" value="ECO:0007669"/>
    <property type="project" value="UniProtKB-KW"/>
</dbReference>
<dbReference type="InterPro" id="IPR036640">
    <property type="entry name" value="ABC1_TM_sf"/>
</dbReference>
<feature type="domain" description="ABC transmembrane type-1" evidence="10">
    <location>
        <begin position="87"/>
        <end position="321"/>
    </location>
</feature>
<dbReference type="InterPro" id="IPR003439">
    <property type="entry name" value="ABC_transporter-like_ATP-bd"/>
</dbReference>
<evidence type="ECO:0000256" key="6">
    <source>
        <dbReference type="ARBA" id="ARBA00022840"/>
    </source>
</evidence>
<feature type="transmembrane region" description="Helical" evidence="9">
    <location>
        <begin position="63"/>
        <end position="84"/>
    </location>
</feature>
<dbReference type="EMBL" id="CAJPIZ010019233">
    <property type="protein sequence ID" value="CAG2116859.1"/>
    <property type="molecule type" value="Genomic_DNA"/>
</dbReference>
<keyword evidence="7 9" id="KW-1133">Transmembrane helix</keyword>
<dbReference type="PANTHER" id="PTHR24223">
    <property type="entry name" value="ATP-BINDING CASSETTE SUB-FAMILY C"/>
    <property type="match status" value="1"/>
</dbReference>
<dbReference type="Proteomes" id="UP000759131">
    <property type="component" value="Unassembled WGS sequence"/>
</dbReference>
<evidence type="ECO:0000313" key="11">
    <source>
        <dbReference type="EMBL" id="CAD7636996.1"/>
    </source>
</evidence>